<protein>
    <submittedName>
        <fullName evidence="1">Uncharacterized protein</fullName>
    </submittedName>
</protein>
<sequence>MTTVECLLFKMVGCKTREGTPDSEYSVLVVEFASSNKFTKAFYEQLTTEHWSLKSSEQQELKGSIDTGRCTGSLEYLWMQLIHVLFFPFYLKVEIHHLEWREYKDKDCFVPVKFLNFMEKFGDSLDSLACN</sequence>
<keyword evidence="2" id="KW-1185">Reference proteome</keyword>
<reference evidence="2" key="1">
    <citation type="journal article" date="2020" name="Nat. Commun.">
        <title>Genome assembly of wild tea tree DASZ reveals pedigree and selection history of tea varieties.</title>
        <authorList>
            <person name="Zhang W."/>
            <person name="Zhang Y."/>
            <person name="Qiu H."/>
            <person name="Guo Y."/>
            <person name="Wan H."/>
            <person name="Zhang X."/>
            <person name="Scossa F."/>
            <person name="Alseekh S."/>
            <person name="Zhang Q."/>
            <person name="Wang P."/>
            <person name="Xu L."/>
            <person name="Schmidt M.H."/>
            <person name="Jia X."/>
            <person name="Li D."/>
            <person name="Zhu A."/>
            <person name="Guo F."/>
            <person name="Chen W."/>
            <person name="Ni D."/>
            <person name="Usadel B."/>
            <person name="Fernie A.R."/>
            <person name="Wen W."/>
        </authorList>
    </citation>
    <scope>NUCLEOTIDE SEQUENCE [LARGE SCALE GENOMIC DNA]</scope>
    <source>
        <strain evidence="2">cv. G240</strain>
    </source>
</reference>
<reference evidence="1 2" key="2">
    <citation type="submission" date="2020-07" db="EMBL/GenBank/DDBJ databases">
        <title>Genome assembly of wild tea tree DASZ reveals pedigree and selection history of tea varieties.</title>
        <authorList>
            <person name="Zhang W."/>
        </authorList>
    </citation>
    <scope>NUCLEOTIDE SEQUENCE [LARGE SCALE GENOMIC DNA]</scope>
    <source>
        <strain evidence="2">cv. G240</strain>
        <tissue evidence="1">Leaf</tissue>
    </source>
</reference>
<accession>A0A7J7HSD2</accession>
<dbReference type="AlphaFoldDB" id="A0A7J7HSD2"/>
<evidence type="ECO:0000313" key="2">
    <source>
        <dbReference type="Proteomes" id="UP000593564"/>
    </source>
</evidence>
<proteinExistence type="predicted"/>
<name>A0A7J7HSD2_CAMSI</name>
<dbReference type="EMBL" id="JACBKZ010000003">
    <property type="protein sequence ID" value="KAF5955131.1"/>
    <property type="molecule type" value="Genomic_DNA"/>
</dbReference>
<comment type="caution">
    <text evidence="1">The sequence shown here is derived from an EMBL/GenBank/DDBJ whole genome shotgun (WGS) entry which is preliminary data.</text>
</comment>
<organism evidence="1 2">
    <name type="scientific">Camellia sinensis</name>
    <name type="common">Tea plant</name>
    <name type="synonym">Thea sinensis</name>
    <dbReference type="NCBI Taxonomy" id="4442"/>
    <lineage>
        <taxon>Eukaryota</taxon>
        <taxon>Viridiplantae</taxon>
        <taxon>Streptophyta</taxon>
        <taxon>Embryophyta</taxon>
        <taxon>Tracheophyta</taxon>
        <taxon>Spermatophyta</taxon>
        <taxon>Magnoliopsida</taxon>
        <taxon>eudicotyledons</taxon>
        <taxon>Gunneridae</taxon>
        <taxon>Pentapetalae</taxon>
        <taxon>asterids</taxon>
        <taxon>Ericales</taxon>
        <taxon>Theaceae</taxon>
        <taxon>Camellia</taxon>
    </lineage>
</organism>
<dbReference type="Proteomes" id="UP000593564">
    <property type="component" value="Unassembled WGS sequence"/>
</dbReference>
<evidence type="ECO:0000313" key="1">
    <source>
        <dbReference type="EMBL" id="KAF5955131.1"/>
    </source>
</evidence>
<gene>
    <name evidence="1" type="ORF">HYC85_007987</name>
</gene>